<dbReference type="Gene3D" id="3.40.50.1820">
    <property type="entry name" value="alpha/beta hydrolase"/>
    <property type="match status" value="1"/>
</dbReference>
<comment type="catalytic activity">
    <reaction evidence="9">
        <text>S-hexadecanoyl-L-cysteinyl-[protein] + H2O = L-cysteinyl-[protein] + hexadecanoate + H(+)</text>
        <dbReference type="Rhea" id="RHEA:19233"/>
        <dbReference type="Rhea" id="RHEA-COMP:10131"/>
        <dbReference type="Rhea" id="RHEA-COMP:11032"/>
        <dbReference type="ChEBI" id="CHEBI:7896"/>
        <dbReference type="ChEBI" id="CHEBI:15377"/>
        <dbReference type="ChEBI" id="CHEBI:15378"/>
        <dbReference type="ChEBI" id="CHEBI:29950"/>
        <dbReference type="ChEBI" id="CHEBI:74151"/>
        <dbReference type="EC" id="3.1.2.22"/>
    </reaction>
</comment>
<dbReference type="PANTHER" id="PTHR10655">
    <property type="entry name" value="LYSOPHOSPHOLIPASE-RELATED"/>
    <property type="match status" value="1"/>
</dbReference>
<evidence type="ECO:0000256" key="1">
    <source>
        <dbReference type="ARBA" id="ARBA00006499"/>
    </source>
</evidence>
<dbReference type="Proteomes" id="UP000030669">
    <property type="component" value="Unassembled WGS sequence"/>
</dbReference>
<evidence type="ECO:0000256" key="8">
    <source>
        <dbReference type="ARBA" id="ARBA00031195"/>
    </source>
</evidence>
<proteinExistence type="inferred from homology"/>
<dbReference type="AlphaFoldDB" id="S7QIB4"/>
<evidence type="ECO:0000313" key="12">
    <source>
        <dbReference type="Proteomes" id="UP000030669"/>
    </source>
</evidence>
<evidence type="ECO:0000256" key="9">
    <source>
        <dbReference type="ARBA" id="ARBA00047337"/>
    </source>
</evidence>
<name>S7QIB4_GLOTA</name>
<dbReference type="OMA" id="LMFRTYN"/>
<evidence type="ECO:0000256" key="6">
    <source>
        <dbReference type="ARBA" id="ARBA00022832"/>
    </source>
</evidence>
<accession>S7QIB4</accession>
<dbReference type="InterPro" id="IPR050565">
    <property type="entry name" value="LYPA1-2/EST-like"/>
</dbReference>
<keyword evidence="6" id="KW-0276">Fatty acid metabolism</keyword>
<dbReference type="SUPFAM" id="SSF53474">
    <property type="entry name" value="alpha/beta-Hydrolases"/>
    <property type="match status" value="1"/>
</dbReference>
<evidence type="ECO:0000313" key="11">
    <source>
        <dbReference type="EMBL" id="EPQ58937.1"/>
    </source>
</evidence>
<dbReference type="GO" id="GO:0052689">
    <property type="term" value="F:carboxylic ester hydrolase activity"/>
    <property type="evidence" value="ECO:0007669"/>
    <property type="project" value="UniProtKB-KW"/>
</dbReference>
<dbReference type="RefSeq" id="XP_007862058.1">
    <property type="nucleotide sequence ID" value="XM_007863867.1"/>
</dbReference>
<dbReference type="eggNOG" id="KOG2112">
    <property type="taxonomic scope" value="Eukaryota"/>
</dbReference>
<dbReference type="GeneID" id="19308035"/>
<dbReference type="OrthoDB" id="2418081at2759"/>
<organism evidence="11 12">
    <name type="scientific">Gloeophyllum trabeum (strain ATCC 11539 / FP-39264 / Madison 617)</name>
    <name type="common">Brown rot fungus</name>
    <dbReference type="NCBI Taxonomy" id="670483"/>
    <lineage>
        <taxon>Eukaryota</taxon>
        <taxon>Fungi</taxon>
        <taxon>Dikarya</taxon>
        <taxon>Basidiomycota</taxon>
        <taxon>Agaricomycotina</taxon>
        <taxon>Agaricomycetes</taxon>
        <taxon>Gloeophyllales</taxon>
        <taxon>Gloeophyllaceae</taxon>
        <taxon>Gloeophyllum</taxon>
    </lineage>
</organism>
<dbReference type="KEGG" id="gtr:GLOTRDRAFT_69972"/>
<feature type="domain" description="Phospholipase/carboxylesterase/thioesterase" evidence="10">
    <location>
        <begin position="16"/>
        <end position="241"/>
    </location>
</feature>
<comment type="function">
    <text evidence="7">Hydrolyzes fatty acids from S-acylated cysteine residues in proteins with a strong preference for palmitoylated G-alpha proteins over other acyl substrates. Mediates the deacylation of G-alpha proteins such as GPA1 in vivo, but has weak or no activity toward palmitoylated Ras proteins. Has weak lysophospholipase activity in vitro; however such activity may not exist in vivo.</text>
</comment>
<keyword evidence="12" id="KW-1185">Reference proteome</keyword>
<keyword evidence="5" id="KW-0378">Hydrolase</keyword>
<evidence type="ECO:0000256" key="4">
    <source>
        <dbReference type="ARBA" id="ARBA00022487"/>
    </source>
</evidence>
<evidence type="ECO:0000256" key="2">
    <source>
        <dbReference type="ARBA" id="ARBA00012423"/>
    </source>
</evidence>
<dbReference type="InterPro" id="IPR029058">
    <property type="entry name" value="AB_hydrolase_fold"/>
</dbReference>
<keyword evidence="4" id="KW-0719">Serine esterase</keyword>
<evidence type="ECO:0000259" key="10">
    <source>
        <dbReference type="Pfam" id="PF02230"/>
    </source>
</evidence>
<dbReference type="EC" id="3.1.2.22" evidence="2"/>
<dbReference type="GO" id="GO:0006631">
    <property type="term" value="P:fatty acid metabolic process"/>
    <property type="evidence" value="ECO:0007669"/>
    <property type="project" value="UniProtKB-KW"/>
</dbReference>
<reference evidence="11 12" key="1">
    <citation type="journal article" date="2012" name="Science">
        <title>The Paleozoic origin of enzymatic lignin decomposition reconstructed from 31 fungal genomes.</title>
        <authorList>
            <person name="Floudas D."/>
            <person name="Binder M."/>
            <person name="Riley R."/>
            <person name="Barry K."/>
            <person name="Blanchette R.A."/>
            <person name="Henrissat B."/>
            <person name="Martinez A.T."/>
            <person name="Otillar R."/>
            <person name="Spatafora J.W."/>
            <person name="Yadav J.S."/>
            <person name="Aerts A."/>
            <person name="Benoit I."/>
            <person name="Boyd A."/>
            <person name="Carlson A."/>
            <person name="Copeland A."/>
            <person name="Coutinho P.M."/>
            <person name="de Vries R.P."/>
            <person name="Ferreira P."/>
            <person name="Findley K."/>
            <person name="Foster B."/>
            <person name="Gaskell J."/>
            <person name="Glotzer D."/>
            <person name="Gorecki P."/>
            <person name="Heitman J."/>
            <person name="Hesse C."/>
            <person name="Hori C."/>
            <person name="Igarashi K."/>
            <person name="Jurgens J.A."/>
            <person name="Kallen N."/>
            <person name="Kersten P."/>
            <person name="Kohler A."/>
            <person name="Kuees U."/>
            <person name="Kumar T.K.A."/>
            <person name="Kuo A."/>
            <person name="LaButti K."/>
            <person name="Larrondo L.F."/>
            <person name="Lindquist E."/>
            <person name="Ling A."/>
            <person name="Lombard V."/>
            <person name="Lucas S."/>
            <person name="Lundell T."/>
            <person name="Martin R."/>
            <person name="McLaughlin D.J."/>
            <person name="Morgenstern I."/>
            <person name="Morin E."/>
            <person name="Murat C."/>
            <person name="Nagy L.G."/>
            <person name="Nolan M."/>
            <person name="Ohm R.A."/>
            <person name="Patyshakuliyeva A."/>
            <person name="Rokas A."/>
            <person name="Ruiz-Duenas F.J."/>
            <person name="Sabat G."/>
            <person name="Salamov A."/>
            <person name="Samejima M."/>
            <person name="Schmutz J."/>
            <person name="Slot J.C."/>
            <person name="St John F."/>
            <person name="Stenlid J."/>
            <person name="Sun H."/>
            <person name="Sun S."/>
            <person name="Syed K."/>
            <person name="Tsang A."/>
            <person name="Wiebenga A."/>
            <person name="Young D."/>
            <person name="Pisabarro A."/>
            <person name="Eastwood D.C."/>
            <person name="Martin F."/>
            <person name="Cullen D."/>
            <person name="Grigoriev I.V."/>
            <person name="Hibbett D.S."/>
        </authorList>
    </citation>
    <scope>NUCLEOTIDE SEQUENCE [LARGE SCALE GENOMIC DNA]</scope>
    <source>
        <strain evidence="11 12">ATCC 11539</strain>
    </source>
</reference>
<gene>
    <name evidence="11" type="ORF">GLOTRDRAFT_69972</name>
</gene>
<dbReference type="GO" id="GO:0008474">
    <property type="term" value="F:palmitoyl-(protein) hydrolase activity"/>
    <property type="evidence" value="ECO:0007669"/>
    <property type="project" value="UniProtKB-EC"/>
</dbReference>
<dbReference type="PANTHER" id="PTHR10655:SF17">
    <property type="entry name" value="LYSOPHOSPHOLIPASE-LIKE PROTEIN 1"/>
    <property type="match status" value="1"/>
</dbReference>
<dbReference type="InterPro" id="IPR003140">
    <property type="entry name" value="PLipase/COase/thioEstase"/>
</dbReference>
<comment type="similarity">
    <text evidence="1">Belongs to the AB hydrolase superfamily. AB hydrolase 2 family.</text>
</comment>
<dbReference type="Pfam" id="PF02230">
    <property type="entry name" value="Abhydrolase_2"/>
    <property type="match status" value="1"/>
</dbReference>
<sequence length="247" mass="26709">MASVLQPLKVLSVASCTRHTATVIFVHGLGDSGHGWKPVADILQGDPGLSHVKWVLPHAPTRRVTANRGMEMPAWYDIVAFGADSDPPEVEEGMLQSVRSLERLIANEVSEGIDPSRIVLGGFSQGGTMSLLTGLTIEMKLGSIVVLSGRLALKSKIKTMLSPHAKSVPIFWGHGTSDPVVKYQFATDSLDFMKSQLEIITIDRKLASPTSGGVVFNPYPGMGHSTSQQELDDLREWLKLVLPKDSA</sequence>
<dbReference type="GO" id="GO:0005737">
    <property type="term" value="C:cytoplasm"/>
    <property type="evidence" value="ECO:0007669"/>
    <property type="project" value="TreeGrafter"/>
</dbReference>
<protein>
    <recommendedName>
        <fullName evidence="3">Acyl-protein thioesterase 1</fullName>
        <ecNumber evidence="2">3.1.2.22</ecNumber>
    </recommendedName>
    <alternativeName>
        <fullName evidence="8">Palmitoyl-protein hydrolase</fullName>
    </alternativeName>
</protein>
<dbReference type="HOGENOM" id="CLU_049413_3_0_1"/>
<dbReference type="EMBL" id="KB469297">
    <property type="protein sequence ID" value="EPQ58937.1"/>
    <property type="molecule type" value="Genomic_DNA"/>
</dbReference>
<evidence type="ECO:0000256" key="3">
    <source>
        <dbReference type="ARBA" id="ARBA00014923"/>
    </source>
</evidence>
<keyword evidence="6" id="KW-0443">Lipid metabolism</keyword>
<evidence type="ECO:0000256" key="5">
    <source>
        <dbReference type="ARBA" id="ARBA00022801"/>
    </source>
</evidence>
<evidence type="ECO:0000256" key="7">
    <source>
        <dbReference type="ARBA" id="ARBA00029392"/>
    </source>
</evidence>